<feature type="compositionally biased region" description="Polar residues" evidence="1">
    <location>
        <begin position="128"/>
        <end position="142"/>
    </location>
</feature>
<feature type="region of interest" description="Disordered" evidence="1">
    <location>
        <begin position="123"/>
        <end position="142"/>
    </location>
</feature>
<proteinExistence type="predicted"/>
<keyword evidence="3" id="KW-1185">Reference proteome</keyword>
<feature type="region of interest" description="Disordered" evidence="1">
    <location>
        <begin position="66"/>
        <end position="109"/>
    </location>
</feature>
<gene>
    <name evidence="2" type="ORF">IMG5_163260</name>
</gene>
<feature type="compositionally biased region" description="Basic and acidic residues" evidence="1">
    <location>
        <begin position="69"/>
        <end position="91"/>
    </location>
</feature>
<evidence type="ECO:0000313" key="2">
    <source>
        <dbReference type="EMBL" id="EGR29095.1"/>
    </source>
</evidence>
<evidence type="ECO:0000313" key="3">
    <source>
        <dbReference type="Proteomes" id="UP000008983"/>
    </source>
</evidence>
<protein>
    <submittedName>
        <fullName evidence="2">Uncharacterized protein</fullName>
    </submittedName>
</protein>
<name>G0R0B7_ICHMU</name>
<feature type="non-terminal residue" evidence="2">
    <location>
        <position position="1"/>
    </location>
</feature>
<evidence type="ECO:0000256" key="1">
    <source>
        <dbReference type="SAM" id="MobiDB-lite"/>
    </source>
</evidence>
<dbReference type="Proteomes" id="UP000008983">
    <property type="component" value="Unassembled WGS sequence"/>
</dbReference>
<accession>G0R0B7</accession>
<dbReference type="GeneID" id="14905188"/>
<sequence length="142" mass="16797">VVFTKFIDQQSSLQCANIVPIQDNIIYSYNNKLVYLDILSDRNTPCFIYDEGNQIIQEQVQDYNEDEDLKNIIDDSLDEKESQQERESDNKNDDEDEEDIDKEFDNAAKQFVYNNTKQDYIYDDNSDQDFANNQNESDYIEV</sequence>
<dbReference type="AlphaFoldDB" id="G0R0B7"/>
<reference evidence="2 3" key="1">
    <citation type="submission" date="2011-07" db="EMBL/GenBank/DDBJ databases">
        <authorList>
            <person name="Coyne R."/>
            <person name="Brami D."/>
            <person name="Johnson J."/>
            <person name="Hostetler J."/>
            <person name="Hannick L."/>
            <person name="Clark T."/>
            <person name="Cassidy-Hanley D."/>
            <person name="Inman J."/>
        </authorList>
    </citation>
    <scope>NUCLEOTIDE SEQUENCE [LARGE SCALE GENOMIC DNA]</scope>
    <source>
        <strain evidence="2 3">G5</strain>
    </source>
</reference>
<dbReference type="EMBL" id="GL984185">
    <property type="protein sequence ID" value="EGR29095.1"/>
    <property type="molecule type" value="Genomic_DNA"/>
</dbReference>
<organism evidence="2 3">
    <name type="scientific">Ichthyophthirius multifiliis</name>
    <name type="common">White spot disease agent</name>
    <name type="synonym">Ich</name>
    <dbReference type="NCBI Taxonomy" id="5932"/>
    <lineage>
        <taxon>Eukaryota</taxon>
        <taxon>Sar</taxon>
        <taxon>Alveolata</taxon>
        <taxon>Ciliophora</taxon>
        <taxon>Intramacronucleata</taxon>
        <taxon>Oligohymenophorea</taxon>
        <taxon>Hymenostomatida</taxon>
        <taxon>Ophryoglenina</taxon>
        <taxon>Ichthyophthirius</taxon>
    </lineage>
</organism>
<dbReference type="RefSeq" id="XP_004030331.1">
    <property type="nucleotide sequence ID" value="XM_004030283.1"/>
</dbReference>
<dbReference type="InParanoid" id="G0R0B7"/>
<feature type="compositionally biased region" description="Acidic residues" evidence="1">
    <location>
        <begin position="92"/>
        <end position="102"/>
    </location>
</feature>